<accession>A0ABP8N8Z4</accession>
<dbReference type="EMBL" id="BAABGA010000064">
    <property type="protein sequence ID" value="GAA4463337.1"/>
    <property type="molecule type" value="Genomic_DNA"/>
</dbReference>
<sequence>MKKHEWRETTDEGETRMVTATQHGGQWKLRSRLKSETEWTLHPVISLEDLETLYEIVSNKYRRKRAPYNHVLELEKLIAKAKLGK</sequence>
<keyword evidence="2" id="KW-1185">Reference proteome</keyword>
<evidence type="ECO:0000313" key="2">
    <source>
        <dbReference type="Proteomes" id="UP001500840"/>
    </source>
</evidence>
<comment type="caution">
    <text evidence="1">The sequence shown here is derived from an EMBL/GenBank/DDBJ whole genome shotgun (WGS) entry which is preliminary data.</text>
</comment>
<reference evidence="2" key="1">
    <citation type="journal article" date="2019" name="Int. J. Syst. Evol. Microbiol.">
        <title>The Global Catalogue of Microorganisms (GCM) 10K type strain sequencing project: providing services to taxonomists for standard genome sequencing and annotation.</title>
        <authorList>
            <consortium name="The Broad Institute Genomics Platform"/>
            <consortium name="The Broad Institute Genome Sequencing Center for Infectious Disease"/>
            <person name="Wu L."/>
            <person name="Ma J."/>
        </authorList>
    </citation>
    <scope>NUCLEOTIDE SEQUENCE [LARGE SCALE GENOMIC DNA]</scope>
    <source>
        <strain evidence="2">JCM 17759</strain>
    </source>
</reference>
<evidence type="ECO:0000313" key="1">
    <source>
        <dbReference type="EMBL" id="GAA4463337.1"/>
    </source>
</evidence>
<dbReference type="RefSeq" id="WP_339945532.1">
    <property type="nucleotide sequence ID" value="NZ_BAABGA010000064.1"/>
</dbReference>
<protein>
    <submittedName>
        <fullName evidence="1">Uncharacterized protein</fullName>
    </submittedName>
</protein>
<gene>
    <name evidence="1" type="ORF">GCM10023156_48400</name>
</gene>
<dbReference type="Proteomes" id="UP001500840">
    <property type="component" value="Unassembled WGS sequence"/>
</dbReference>
<organism evidence="1 2">
    <name type="scientific">Novipirellula rosea</name>
    <dbReference type="NCBI Taxonomy" id="1031540"/>
    <lineage>
        <taxon>Bacteria</taxon>
        <taxon>Pseudomonadati</taxon>
        <taxon>Planctomycetota</taxon>
        <taxon>Planctomycetia</taxon>
        <taxon>Pirellulales</taxon>
        <taxon>Pirellulaceae</taxon>
        <taxon>Novipirellula</taxon>
    </lineage>
</organism>
<name>A0ABP8N8Z4_9BACT</name>
<proteinExistence type="predicted"/>